<dbReference type="AlphaFoldDB" id="A0A150N822"/>
<evidence type="ECO:0000313" key="2">
    <source>
        <dbReference type="Proteomes" id="UP000075324"/>
    </source>
</evidence>
<dbReference type="Pfam" id="PF13056">
    <property type="entry name" value="DUF3918"/>
    <property type="match status" value="1"/>
</dbReference>
<evidence type="ECO:0008006" key="3">
    <source>
        <dbReference type="Google" id="ProtNLM"/>
    </source>
</evidence>
<dbReference type="EMBL" id="LQYW01000005">
    <property type="protein sequence ID" value="KYD32877.1"/>
    <property type="molecule type" value="Genomic_DNA"/>
</dbReference>
<comment type="caution">
    <text evidence="1">The sequence shown here is derived from an EMBL/GenBank/DDBJ whole genome shotgun (WGS) entry which is preliminary data.</text>
</comment>
<accession>A0A150N822</accession>
<dbReference type="RefSeq" id="WP_015864600.1">
    <property type="nucleotide sequence ID" value="NZ_CP070511.1"/>
</dbReference>
<name>A0A150N822_9BACL</name>
<dbReference type="InterPro" id="IPR025029">
    <property type="entry name" value="DUF3918"/>
</dbReference>
<proteinExistence type="predicted"/>
<dbReference type="Proteomes" id="UP000075324">
    <property type="component" value="Unassembled WGS sequence"/>
</dbReference>
<reference evidence="1 2" key="1">
    <citation type="submission" date="2016-01" db="EMBL/GenBank/DDBJ databases">
        <title>Draft Genome Sequences of Seven Thermophilic Sporeformers Isolated from Foods.</title>
        <authorList>
            <person name="Berendsen E.M."/>
            <person name="Wells-Bennik M.H."/>
            <person name="Krawcyk A.O."/>
            <person name="De Jong A."/>
            <person name="Holsappel S."/>
            <person name="Eijlander R.T."/>
            <person name="Kuipers O.P."/>
        </authorList>
    </citation>
    <scope>NUCLEOTIDE SEQUENCE [LARGE SCALE GENOMIC DNA]</scope>
    <source>
        <strain evidence="1 2">B4110</strain>
    </source>
</reference>
<organism evidence="1 2">
    <name type="scientific">Parageobacillus toebii</name>
    <dbReference type="NCBI Taxonomy" id="153151"/>
    <lineage>
        <taxon>Bacteria</taxon>
        <taxon>Bacillati</taxon>
        <taxon>Bacillota</taxon>
        <taxon>Bacilli</taxon>
        <taxon>Bacillales</taxon>
        <taxon>Anoxybacillaceae</taxon>
        <taxon>Parageobacillus</taxon>
    </lineage>
</organism>
<dbReference type="PATRIC" id="fig|153151.4.peg.2933"/>
<sequence length="44" mass="5010">MNRTMTSLLALGLGVAAYQFAQRNGLMNNRAMKKMRRRVAKAIR</sequence>
<evidence type="ECO:0000313" key="1">
    <source>
        <dbReference type="EMBL" id="KYD32877.1"/>
    </source>
</evidence>
<protein>
    <recommendedName>
        <fullName evidence="3">DUF3918 domain-containing protein</fullName>
    </recommendedName>
</protein>
<dbReference type="GeneID" id="94899295"/>
<gene>
    <name evidence="1" type="ORF">B4110_2682</name>
</gene>